<comment type="caution">
    <text evidence="1">The sequence shown here is derived from an EMBL/GenBank/DDBJ whole genome shotgun (WGS) entry which is preliminary data.</text>
</comment>
<protein>
    <recommendedName>
        <fullName evidence="3">Secreted protein</fullName>
    </recommendedName>
</protein>
<proteinExistence type="predicted"/>
<feature type="non-terminal residue" evidence="1">
    <location>
        <position position="111"/>
    </location>
</feature>
<organism evidence="1 2">
    <name type="scientific">Favolaschia claudopus</name>
    <dbReference type="NCBI Taxonomy" id="2862362"/>
    <lineage>
        <taxon>Eukaryota</taxon>
        <taxon>Fungi</taxon>
        <taxon>Dikarya</taxon>
        <taxon>Basidiomycota</taxon>
        <taxon>Agaricomycotina</taxon>
        <taxon>Agaricomycetes</taxon>
        <taxon>Agaricomycetidae</taxon>
        <taxon>Agaricales</taxon>
        <taxon>Marasmiineae</taxon>
        <taxon>Mycenaceae</taxon>
        <taxon>Favolaschia</taxon>
    </lineage>
</organism>
<name>A0AAW0BQK9_9AGAR</name>
<sequence>MIRCRCAVYTASRCLLILPCISGYLRGNQIHDHCQPSSRGAGSLSAVGTMSYKRSEEASSSRNSRYASGSLASIYQDAFPPPATKALGTRTSPTIFFFHSPQSMALNPKYS</sequence>
<evidence type="ECO:0000313" key="1">
    <source>
        <dbReference type="EMBL" id="KAK7028477.1"/>
    </source>
</evidence>
<dbReference type="EMBL" id="JAWWNJ010000028">
    <property type="protein sequence ID" value="KAK7028477.1"/>
    <property type="molecule type" value="Genomic_DNA"/>
</dbReference>
<gene>
    <name evidence="1" type="ORF">R3P38DRAFT_2936735</name>
</gene>
<accession>A0AAW0BQK9</accession>
<evidence type="ECO:0000313" key="2">
    <source>
        <dbReference type="Proteomes" id="UP001362999"/>
    </source>
</evidence>
<evidence type="ECO:0008006" key="3">
    <source>
        <dbReference type="Google" id="ProtNLM"/>
    </source>
</evidence>
<dbReference type="AlphaFoldDB" id="A0AAW0BQK9"/>
<reference evidence="1 2" key="1">
    <citation type="journal article" date="2024" name="J Genomics">
        <title>Draft genome sequencing and assembly of Favolaschia claudopus CIRM-BRFM 2984 isolated from oak limbs.</title>
        <authorList>
            <person name="Navarro D."/>
            <person name="Drula E."/>
            <person name="Chaduli D."/>
            <person name="Cazenave R."/>
            <person name="Ahrendt S."/>
            <person name="Wang J."/>
            <person name="Lipzen A."/>
            <person name="Daum C."/>
            <person name="Barry K."/>
            <person name="Grigoriev I.V."/>
            <person name="Favel A."/>
            <person name="Rosso M.N."/>
            <person name="Martin F."/>
        </authorList>
    </citation>
    <scope>NUCLEOTIDE SEQUENCE [LARGE SCALE GENOMIC DNA]</scope>
    <source>
        <strain evidence="1 2">CIRM-BRFM 2984</strain>
    </source>
</reference>
<dbReference type="Proteomes" id="UP001362999">
    <property type="component" value="Unassembled WGS sequence"/>
</dbReference>
<keyword evidence="2" id="KW-1185">Reference proteome</keyword>